<feature type="signal peptide" evidence="16">
    <location>
        <begin position="1"/>
        <end position="24"/>
    </location>
</feature>
<dbReference type="InterPro" id="IPR008969">
    <property type="entry name" value="CarboxyPept-like_regulatory"/>
</dbReference>
<evidence type="ECO:0000313" key="19">
    <source>
        <dbReference type="EMBL" id="OCA76421.1"/>
    </source>
</evidence>
<evidence type="ECO:0000256" key="3">
    <source>
        <dbReference type="ARBA" id="ARBA00022448"/>
    </source>
</evidence>
<dbReference type="InterPro" id="IPR037066">
    <property type="entry name" value="Plug_dom_sf"/>
</dbReference>
<keyword evidence="12 19" id="KW-0675">Receptor</keyword>
<sequence length="811" mass="91337">MKHITKKVLYINGIMLLLPFALSAQETHPIFGKILNQEGKIISNATVSINHGNSIIASKDGQFQFEALFQYPAQLTVDAKGYSSSDITLDSLSYNDKNGIIIRLAEHQTNLQEVLITARRNNSYLTNNLELGGKFSGNLKDLPQSVSIVSSEFMEDKQAYTTREVAQDLAGVTTASSYDDLIIRGFKSGYETGIRLVNGLRSGYSYGNSYYRSPLTINLESVSVLKGPGASLFGDVTPGGTINMVTKKPLDKQKGSINFSVGSFQTIRTNIDLTGPLDKEKKILYRLNAGYEDSNTFRNVNQQKNFMIAPSFTFKPFDGTQVDIDLVYDQFHGYLDRGMGLRNNDFYALDRSFTLSQPSDFYNTKTLSFSARLSQRLTHNLSLNASYMKSIYQEDVNEHRTLNSYADAPKNTIMNMRFFDRHGKDYTDNSVVYLKWDLTGHKIENHIVAGVDYAQYEGDSNNQQREARQQKIDGKIVPLTFDLNNPTYTTHDLSNYVWLPQGNYPFLSPYKTTGIYVQDQISFADRLKLIVGLRHEHYYSETVSGKDRFSATQNAWLPRIGLTYRINDQINYFASYSQGFAPVGANFIQNYQDYGAEKPFKAERSFQVETGLKTGFFKNQLQVDLSLFQIERQNMLIATGEISRTGFPVYRQSGKAVSKGVELDIRGQLTKEFQIMGNYTYNYTEVKSSSITSEVGQALPGAPKNMASMWLKYVFSTSALKGLGFGAGVYYVDTRRMDNSIGKDSNGTALWGEWPSYTTVNAAVYYHIGKMKMAVNVNNIFDKYYFLGGFDYTRAFPGAPRNVTVSVGYSF</sequence>
<dbReference type="InterPro" id="IPR039426">
    <property type="entry name" value="TonB-dep_rcpt-like"/>
</dbReference>
<dbReference type="CDD" id="cd01347">
    <property type="entry name" value="ligand_gated_channel"/>
    <property type="match status" value="1"/>
</dbReference>
<evidence type="ECO:0000256" key="12">
    <source>
        <dbReference type="ARBA" id="ARBA00023170"/>
    </source>
</evidence>
<feature type="chain" id="PRO_5008621304" evidence="16">
    <location>
        <begin position="25"/>
        <end position="811"/>
    </location>
</feature>
<organism evidence="19 20">
    <name type="scientific">Chryseobacterium artocarpi</name>
    <dbReference type="NCBI Taxonomy" id="1414727"/>
    <lineage>
        <taxon>Bacteria</taxon>
        <taxon>Pseudomonadati</taxon>
        <taxon>Bacteroidota</taxon>
        <taxon>Flavobacteriia</taxon>
        <taxon>Flavobacteriales</taxon>
        <taxon>Weeksellaceae</taxon>
        <taxon>Chryseobacterium group</taxon>
        <taxon>Chryseobacterium</taxon>
    </lineage>
</organism>
<dbReference type="GO" id="GO:0009279">
    <property type="term" value="C:cell outer membrane"/>
    <property type="evidence" value="ECO:0007669"/>
    <property type="project" value="UniProtKB-SubCell"/>
</dbReference>
<dbReference type="PANTHER" id="PTHR32552:SF68">
    <property type="entry name" value="FERRICHROME OUTER MEMBRANE TRANSPORTER_PHAGE RECEPTOR"/>
    <property type="match status" value="1"/>
</dbReference>
<evidence type="ECO:0000256" key="1">
    <source>
        <dbReference type="ARBA" id="ARBA00004571"/>
    </source>
</evidence>
<evidence type="ECO:0000256" key="16">
    <source>
        <dbReference type="SAM" id="SignalP"/>
    </source>
</evidence>
<evidence type="ECO:0000256" key="6">
    <source>
        <dbReference type="ARBA" id="ARBA00022692"/>
    </source>
</evidence>
<dbReference type="SUPFAM" id="SSF56935">
    <property type="entry name" value="Porins"/>
    <property type="match status" value="1"/>
</dbReference>
<evidence type="ECO:0000256" key="5">
    <source>
        <dbReference type="ARBA" id="ARBA00022496"/>
    </source>
</evidence>
<reference evidence="19 20" key="1">
    <citation type="submission" date="2016-07" db="EMBL/GenBank/DDBJ databases">
        <authorList>
            <person name="Jeong J.-J."/>
            <person name="Kim D.W."/>
            <person name="Sang M.K."/>
            <person name="Choi I.-G."/>
            <person name="Kim K.D."/>
        </authorList>
    </citation>
    <scope>NUCLEOTIDE SEQUENCE [LARGE SCALE GENOMIC DNA]</scope>
    <source>
        <strain evidence="19 20">UTM-3</strain>
    </source>
</reference>
<comment type="subcellular location">
    <subcellularLocation>
        <location evidence="1 14">Cell outer membrane</location>
        <topology evidence="1 14">Multi-pass membrane protein</topology>
    </subcellularLocation>
</comment>
<keyword evidence="20" id="KW-1185">Reference proteome</keyword>
<evidence type="ECO:0000256" key="9">
    <source>
        <dbReference type="ARBA" id="ARBA00023065"/>
    </source>
</evidence>
<evidence type="ECO:0000256" key="15">
    <source>
        <dbReference type="RuleBase" id="RU003357"/>
    </source>
</evidence>
<keyword evidence="8" id="KW-0408">Iron</keyword>
<dbReference type="SUPFAM" id="SSF49464">
    <property type="entry name" value="Carboxypeptidase regulatory domain-like"/>
    <property type="match status" value="1"/>
</dbReference>
<evidence type="ECO:0000256" key="7">
    <source>
        <dbReference type="ARBA" id="ARBA00022729"/>
    </source>
</evidence>
<evidence type="ECO:0000256" key="10">
    <source>
        <dbReference type="ARBA" id="ARBA00023077"/>
    </source>
</evidence>
<keyword evidence="6 14" id="KW-0812">Transmembrane</keyword>
<dbReference type="EMBL" id="MAYH01000012">
    <property type="protein sequence ID" value="OCA76421.1"/>
    <property type="molecule type" value="Genomic_DNA"/>
</dbReference>
<dbReference type="Pfam" id="PF00593">
    <property type="entry name" value="TonB_dep_Rec_b-barrel"/>
    <property type="match status" value="1"/>
</dbReference>
<evidence type="ECO:0000256" key="8">
    <source>
        <dbReference type="ARBA" id="ARBA00023004"/>
    </source>
</evidence>
<name>A0A1B8ZXU8_9FLAO</name>
<dbReference type="GO" id="GO:0038023">
    <property type="term" value="F:signaling receptor activity"/>
    <property type="evidence" value="ECO:0007669"/>
    <property type="project" value="InterPro"/>
</dbReference>
<dbReference type="RefSeq" id="WP_065394090.1">
    <property type="nucleotide sequence ID" value="NZ_MAYH01000012.1"/>
</dbReference>
<dbReference type="InterPro" id="IPR000531">
    <property type="entry name" value="Beta-barrel_TonB"/>
</dbReference>
<evidence type="ECO:0000259" key="17">
    <source>
        <dbReference type="Pfam" id="PF00593"/>
    </source>
</evidence>
<evidence type="ECO:0000256" key="4">
    <source>
        <dbReference type="ARBA" id="ARBA00022452"/>
    </source>
</evidence>
<dbReference type="Gene3D" id="2.170.130.10">
    <property type="entry name" value="TonB-dependent receptor, plug domain"/>
    <property type="match status" value="1"/>
</dbReference>
<accession>A0A1B8ZXU8</accession>
<keyword evidence="9" id="KW-0406">Ion transport</keyword>
<evidence type="ECO:0000259" key="18">
    <source>
        <dbReference type="Pfam" id="PF07715"/>
    </source>
</evidence>
<keyword evidence="5" id="KW-0410">Iron transport</keyword>
<evidence type="ECO:0000256" key="2">
    <source>
        <dbReference type="ARBA" id="ARBA00009810"/>
    </source>
</evidence>
<dbReference type="GO" id="GO:0015891">
    <property type="term" value="P:siderophore transport"/>
    <property type="evidence" value="ECO:0007669"/>
    <property type="project" value="InterPro"/>
</dbReference>
<gene>
    <name evidence="19" type="ORF">BBI01_06960</name>
</gene>
<feature type="domain" description="TonB-dependent receptor plug" evidence="18">
    <location>
        <begin position="139"/>
        <end position="241"/>
    </location>
</feature>
<dbReference type="AlphaFoldDB" id="A0A1B8ZXU8"/>
<keyword evidence="13 14" id="KW-0998">Cell outer membrane</keyword>
<keyword evidence="4 14" id="KW-1134">Transmembrane beta strand</keyword>
<dbReference type="OrthoDB" id="9775095at2"/>
<keyword evidence="11 14" id="KW-0472">Membrane</keyword>
<dbReference type="InterPro" id="IPR010105">
    <property type="entry name" value="TonB_sidphr_rcpt"/>
</dbReference>
<dbReference type="Pfam" id="PF07715">
    <property type="entry name" value="Plug"/>
    <property type="match status" value="1"/>
</dbReference>
<proteinExistence type="inferred from homology"/>
<evidence type="ECO:0000256" key="11">
    <source>
        <dbReference type="ARBA" id="ARBA00023136"/>
    </source>
</evidence>
<keyword evidence="3 14" id="KW-0813">Transport</keyword>
<dbReference type="Proteomes" id="UP000092651">
    <property type="component" value="Unassembled WGS sequence"/>
</dbReference>
<keyword evidence="7 16" id="KW-0732">Signal</keyword>
<dbReference type="PANTHER" id="PTHR32552">
    <property type="entry name" value="FERRICHROME IRON RECEPTOR-RELATED"/>
    <property type="match status" value="1"/>
</dbReference>
<dbReference type="NCBIfam" id="TIGR01783">
    <property type="entry name" value="TonB-siderophor"/>
    <property type="match status" value="1"/>
</dbReference>
<evidence type="ECO:0000313" key="20">
    <source>
        <dbReference type="Proteomes" id="UP000092651"/>
    </source>
</evidence>
<keyword evidence="10 15" id="KW-0798">TonB box</keyword>
<comment type="similarity">
    <text evidence="2 14 15">Belongs to the TonB-dependent receptor family.</text>
</comment>
<dbReference type="PROSITE" id="PS52016">
    <property type="entry name" value="TONB_DEPENDENT_REC_3"/>
    <property type="match status" value="1"/>
</dbReference>
<dbReference type="InterPro" id="IPR036942">
    <property type="entry name" value="Beta-barrel_TonB_sf"/>
</dbReference>
<dbReference type="Gene3D" id="2.40.170.20">
    <property type="entry name" value="TonB-dependent receptor, beta-barrel domain"/>
    <property type="match status" value="1"/>
</dbReference>
<feature type="domain" description="TonB-dependent receptor-like beta-barrel" evidence="17">
    <location>
        <begin position="316"/>
        <end position="780"/>
    </location>
</feature>
<dbReference type="InterPro" id="IPR012910">
    <property type="entry name" value="Plug_dom"/>
</dbReference>
<dbReference type="GO" id="GO:0015344">
    <property type="term" value="F:siderophore uptake transmembrane transporter activity"/>
    <property type="evidence" value="ECO:0007669"/>
    <property type="project" value="TreeGrafter"/>
</dbReference>
<evidence type="ECO:0000256" key="14">
    <source>
        <dbReference type="PROSITE-ProRule" id="PRU01360"/>
    </source>
</evidence>
<protein>
    <submittedName>
        <fullName evidence="19">Ferrichrome-iron receptor</fullName>
    </submittedName>
</protein>
<comment type="caution">
    <text evidence="19">The sequence shown here is derived from an EMBL/GenBank/DDBJ whole genome shotgun (WGS) entry which is preliminary data.</text>
</comment>
<evidence type="ECO:0000256" key="13">
    <source>
        <dbReference type="ARBA" id="ARBA00023237"/>
    </source>
</evidence>